<evidence type="ECO:0000259" key="1">
    <source>
        <dbReference type="Pfam" id="PF07883"/>
    </source>
</evidence>
<dbReference type="PANTHER" id="PTHR36156:SF2">
    <property type="entry name" value="CUPIN TYPE-2 DOMAIN-CONTAINING PROTEIN"/>
    <property type="match status" value="1"/>
</dbReference>
<dbReference type="InterPro" id="IPR014710">
    <property type="entry name" value="RmlC-like_jellyroll"/>
</dbReference>
<dbReference type="AlphaFoldDB" id="A0A0C9VBY1"/>
<sequence>LIARRVVTGLGEDGKAKILYDDREGKVDLILSVSFQTVWWTDNVPADVTRETNEDPTKGEKPFRGPVNDGSTGMFVNFHPGANAPMHATKSIDYAIIIEGEVELELENGERSVLKAGDVVVQRQTKHAWHNPHPTKWTKMFCVCIATANSGEEKKD</sequence>
<dbReference type="InterPro" id="IPR011051">
    <property type="entry name" value="RmlC_Cupin_sf"/>
</dbReference>
<accession>A0A0C9VBY1</accession>
<protein>
    <recommendedName>
        <fullName evidence="1">Cupin type-2 domain-containing protein</fullName>
    </recommendedName>
</protein>
<dbReference type="InterPro" id="IPR013096">
    <property type="entry name" value="Cupin_2"/>
</dbReference>
<dbReference type="CDD" id="cd02231">
    <property type="entry name" value="cupin_BLL6423-like"/>
    <property type="match status" value="1"/>
</dbReference>
<gene>
    <name evidence="2" type="ORF">M422DRAFT_30334</name>
</gene>
<feature type="non-terminal residue" evidence="2">
    <location>
        <position position="156"/>
    </location>
</feature>
<feature type="domain" description="Cupin type-2" evidence="1">
    <location>
        <begin position="75"/>
        <end position="137"/>
    </location>
</feature>
<keyword evidence="3" id="KW-1185">Reference proteome</keyword>
<evidence type="ECO:0000313" key="3">
    <source>
        <dbReference type="Proteomes" id="UP000054279"/>
    </source>
</evidence>
<evidence type="ECO:0000313" key="2">
    <source>
        <dbReference type="EMBL" id="KIJ44434.1"/>
    </source>
</evidence>
<dbReference type="Gene3D" id="2.60.120.10">
    <property type="entry name" value="Jelly Rolls"/>
    <property type="match status" value="1"/>
</dbReference>
<organism evidence="2 3">
    <name type="scientific">Sphaerobolus stellatus (strain SS14)</name>
    <dbReference type="NCBI Taxonomy" id="990650"/>
    <lineage>
        <taxon>Eukaryota</taxon>
        <taxon>Fungi</taxon>
        <taxon>Dikarya</taxon>
        <taxon>Basidiomycota</taxon>
        <taxon>Agaricomycotina</taxon>
        <taxon>Agaricomycetes</taxon>
        <taxon>Phallomycetidae</taxon>
        <taxon>Geastrales</taxon>
        <taxon>Sphaerobolaceae</taxon>
        <taxon>Sphaerobolus</taxon>
    </lineage>
</organism>
<dbReference type="PANTHER" id="PTHR36156">
    <property type="entry name" value="SLR2101 PROTEIN"/>
    <property type="match status" value="1"/>
</dbReference>
<dbReference type="SUPFAM" id="SSF51182">
    <property type="entry name" value="RmlC-like cupins"/>
    <property type="match status" value="1"/>
</dbReference>
<reference evidence="2 3" key="1">
    <citation type="submission" date="2014-06" db="EMBL/GenBank/DDBJ databases">
        <title>Evolutionary Origins and Diversification of the Mycorrhizal Mutualists.</title>
        <authorList>
            <consortium name="DOE Joint Genome Institute"/>
            <consortium name="Mycorrhizal Genomics Consortium"/>
            <person name="Kohler A."/>
            <person name="Kuo A."/>
            <person name="Nagy L.G."/>
            <person name="Floudas D."/>
            <person name="Copeland A."/>
            <person name="Barry K.W."/>
            <person name="Cichocki N."/>
            <person name="Veneault-Fourrey C."/>
            <person name="LaButti K."/>
            <person name="Lindquist E.A."/>
            <person name="Lipzen A."/>
            <person name="Lundell T."/>
            <person name="Morin E."/>
            <person name="Murat C."/>
            <person name="Riley R."/>
            <person name="Ohm R."/>
            <person name="Sun H."/>
            <person name="Tunlid A."/>
            <person name="Henrissat B."/>
            <person name="Grigoriev I.V."/>
            <person name="Hibbett D.S."/>
            <person name="Martin F."/>
        </authorList>
    </citation>
    <scope>NUCLEOTIDE SEQUENCE [LARGE SCALE GENOMIC DNA]</scope>
    <source>
        <strain evidence="2 3">SS14</strain>
    </source>
</reference>
<dbReference type="HOGENOM" id="CLU_096188_2_3_1"/>
<proteinExistence type="predicted"/>
<feature type="non-terminal residue" evidence="2">
    <location>
        <position position="1"/>
    </location>
</feature>
<dbReference type="InterPro" id="IPR047142">
    <property type="entry name" value="OryJ/VirC-like"/>
</dbReference>
<dbReference type="EMBL" id="KN837117">
    <property type="protein sequence ID" value="KIJ44434.1"/>
    <property type="molecule type" value="Genomic_DNA"/>
</dbReference>
<dbReference type="Proteomes" id="UP000054279">
    <property type="component" value="Unassembled WGS sequence"/>
</dbReference>
<dbReference type="Pfam" id="PF07883">
    <property type="entry name" value="Cupin_2"/>
    <property type="match status" value="1"/>
</dbReference>
<dbReference type="OrthoDB" id="5840532at2759"/>
<name>A0A0C9VBY1_SPHS4</name>